<feature type="signal peptide" evidence="1">
    <location>
        <begin position="1"/>
        <end position="24"/>
    </location>
</feature>
<accession>A0ABX1DCG5</accession>
<dbReference type="InterPro" id="IPR036116">
    <property type="entry name" value="FN3_sf"/>
</dbReference>
<comment type="caution">
    <text evidence="3">The sequence shown here is derived from an EMBL/GenBank/DDBJ whole genome shotgun (WGS) entry which is preliminary data.</text>
</comment>
<evidence type="ECO:0000313" key="4">
    <source>
        <dbReference type="Proteomes" id="UP000760545"/>
    </source>
</evidence>
<sequence length="237" mass="25574">MKKSYLYLTAILFTSIILSCSSGGNDDDSGSGNETENTAPTVPVQVYPLSNTLCIDNNVVFEWDTSTDKEGDAVSYQVEVSEKSDFSTLAHDVSSSSTSRVLTLEKGRSYYWRLKAKDTKGDESAYSSVSQFLTEGDGVSNHLPFAPELVSPALHSEIDGTSAILSWTASDVDGDTLSYDVYLDTNSDLTTKLSEDQSGTTYEATGLTPASTYYFKIVAKDGNGGVTLGQVWSFTTK</sequence>
<organism evidence="3 4">
    <name type="scientific">Tamlana crocina</name>
    <dbReference type="NCBI Taxonomy" id="393006"/>
    <lineage>
        <taxon>Bacteria</taxon>
        <taxon>Pseudomonadati</taxon>
        <taxon>Bacteroidota</taxon>
        <taxon>Flavobacteriia</taxon>
        <taxon>Flavobacteriales</taxon>
        <taxon>Flavobacteriaceae</taxon>
        <taxon>Tamlana</taxon>
    </lineage>
</organism>
<dbReference type="InterPro" id="IPR013783">
    <property type="entry name" value="Ig-like_fold"/>
</dbReference>
<dbReference type="Proteomes" id="UP000760545">
    <property type="component" value="Unassembled WGS sequence"/>
</dbReference>
<dbReference type="SUPFAM" id="SSF49265">
    <property type="entry name" value="Fibronectin type III"/>
    <property type="match status" value="2"/>
</dbReference>
<dbReference type="RefSeq" id="WP_167916543.1">
    <property type="nucleotide sequence ID" value="NZ_JAAVJS010000002.1"/>
</dbReference>
<reference evidence="3 4" key="1">
    <citation type="submission" date="2020-03" db="EMBL/GenBank/DDBJ databases">
        <title>Tamlana sp. nov, isolated from XXX.</title>
        <authorList>
            <person name="Cao W.R."/>
        </authorList>
    </citation>
    <scope>NUCLEOTIDE SEQUENCE [LARGE SCALE GENOMIC DNA]</scope>
    <source>
        <strain evidence="3 4">HST1-43</strain>
    </source>
</reference>
<dbReference type="Pfam" id="PF00041">
    <property type="entry name" value="fn3"/>
    <property type="match status" value="1"/>
</dbReference>
<evidence type="ECO:0000256" key="1">
    <source>
        <dbReference type="SAM" id="SignalP"/>
    </source>
</evidence>
<feature type="chain" id="PRO_5045892977" description="Fibronectin type-III domain-containing protein" evidence="1">
    <location>
        <begin position="25"/>
        <end position="237"/>
    </location>
</feature>
<protein>
    <recommendedName>
        <fullName evidence="2">Fibronectin type-III domain-containing protein</fullName>
    </recommendedName>
</protein>
<evidence type="ECO:0000259" key="2">
    <source>
        <dbReference type="PROSITE" id="PS50853"/>
    </source>
</evidence>
<proteinExistence type="predicted"/>
<name>A0ABX1DCG5_9FLAO</name>
<dbReference type="SMART" id="SM00060">
    <property type="entry name" value="FN3"/>
    <property type="match status" value="2"/>
</dbReference>
<dbReference type="EMBL" id="JAAVJS010000002">
    <property type="protein sequence ID" value="NJX14293.1"/>
    <property type="molecule type" value="Genomic_DNA"/>
</dbReference>
<evidence type="ECO:0000313" key="3">
    <source>
        <dbReference type="EMBL" id="NJX14293.1"/>
    </source>
</evidence>
<dbReference type="CDD" id="cd00063">
    <property type="entry name" value="FN3"/>
    <property type="match status" value="1"/>
</dbReference>
<dbReference type="PROSITE" id="PS51257">
    <property type="entry name" value="PROKAR_LIPOPROTEIN"/>
    <property type="match status" value="1"/>
</dbReference>
<dbReference type="Pfam" id="PF25788">
    <property type="entry name" value="Ig_Rha78A_N"/>
    <property type="match status" value="1"/>
</dbReference>
<feature type="domain" description="Fibronectin type-III" evidence="2">
    <location>
        <begin position="40"/>
        <end position="137"/>
    </location>
</feature>
<gene>
    <name evidence="3" type="ORF">HC176_02175</name>
</gene>
<keyword evidence="1" id="KW-0732">Signal</keyword>
<keyword evidence="4" id="KW-1185">Reference proteome</keyword>
<dbReference type="Gene3D" id="2.60.40.10">
    <property type="entry name" value="Immunoglobulins"/>
    <property type="match status" value="2"/>
</dbReference>
<dbReference type="InterPro" id="IPR003961">
    <property type="entry name" value="FN3_dom"/>
</dbReference>
<feature type="domain" description="Fibronectin type-III" evidence="2">
    <location>
        <begin position="146"/>
        <end position="237"/>
    </location>
</feature>
<dbReference type="PROSITE" id="PS50853">
    <property type="entry name" value="FN3"/>
    <property type="match status" value="2"/>
</dbReference>